<dbReference type="PANTHER" id="PTHR32305">
    <property type="match status" value="1"/>
</dbReference>
<feature type="region of interest" description="Disordered" evidence="1">
    <location>
        <begin position="142"/>
        <end position="170"/>
    </location>
</feature>
<dbReference type="Proteomes" id="UP000245996">
    <property type="component" value="Unassembled WGS sequence"/>
</dbReference>
<name>A0ABD6XJJ2_ENTAG</name>
<dbReference type="EMBL" id="QGHE01000026">
    <property type="protein sequence ID" value="PWJ72513.1"/>
    <property type="molecule type" value="Genomic_DNA"/>
</dbReference>
<protein>
    <submittedName>
        <fullName evidence="2">RHS repeat-associated protein</fullName>
    </submittedName>
</protein>
<gene>
    <name evidence="2" type="ORF">C7430_1266</name>
</gene>
<organism evidence="2 3">
    <name type="scientific">Enterobacter agglomerans</name>
    <name type="common">Erwinia herbicola</name>
    <name type="synonym">Pantoea agglomerans</name>
    <dbReference type="NCBI Taxonomy" id="549"/>
    <lineage>
        <taxon>Bacteria</taxon>
        <taxon>Pseudomonadati</taxon>
        <taxon>Pseudomonadota</taxon>
        <taxon>Gammaproteobacteria</taxon>
        <taxon>Enterobacterales</taxon>
        <taxon>Erwiniaceae</taxon>
        <taxon>Pantoea</taxon>
        <taxon>Pantoea agglomerans group</taxon>
    </lineage>
</organism>
<evidence type="ECO:0000313" key="2">
    <source>
        <dbReference type="EMBL" id="PWJ72513.1"/>
    </source>
</evidence>
<sequence>MDGSVVWRAVYRAWGNTLRIEQATGENAEPVYQPLRYQGQYFDAETGLHYNRFRYYDPDAGRFVSQDPKGLAGGVNLYQYAPNPLSWVDPLGLSKCHLDNPKKKVNSAEIGDVVRTPTSHPEDFIKVKGGDYKNNHTNEIWSKSNTSHSDKQGEWKVGIGKSAPKPRHKITIGMSDGKIIKVDK</sequence>
<dbReference type="InterPro" id="IPR050708">
    <property type="entry name" value="T6SS_VgrG/RHS"/>
</dbReference>
<dbReference type="AlphaFoldDB" id="A0ABD6XJJ2"/>
<proteinExistence type="predicted"/>
<dbReference type="PANTHER" id="PTHR32305:SF15">
    <property type="entry name" value="PROTEIN RHSA-RELATED"/>
    <property type="match status" value="1"/>
</dbReference>
<dbReference type="Gene3D" id="2.180.10.10">
    <property type="entry name" value="RHS repeat-associated core"/>
    <property type="match status" value="1"/>
</dbReference>
<evidence type="ECO:0000313" key="3">
    <source>
        <dbReference type="Proteomes" id="UP000245996"/>
    </source>
</evidence>
<evidence type="ECO:0000256" key="1">
    <source>
        <dbReference type="SAM" id="MobiDB-lite"/>
    </source>
</evidence>
<accession>A0ABD6XJJ2</accession>
<reference evidence="2 3" key="1">
    <citation type="submission" date="2018-05" db="EMBL/GenBank/DDBJ databases">
        <title>Genomic Encyclopedia of Type Strains, Phase IV (KMG-V): Genome sequencing to study the core and pangenomes of soil and plant-associated prokaryotes.</title>
        <authorList>
            <person name="Whitman W."/>
        </authorList>
    </citation>
    <scope>NUCLEOTIDE SEQUENCE [LARGE SCALE GENOMIC DNA]</scope>
    <source>
        <strain evidence="2 3">PNG 92-11</strain>
    </source>
</reference>
<comment type="caution">
    <text evidence="2">The sequence shown here is derived from an EMBL/GenBank/DDBJ whole genome shotgun (WGS) entry which is preliminary data.</text>
</comment>
<dbReference type="NCBIfam" id="TIGR03696">
    <property type="entry name" value="Rhs_assc_core"/>
    <property type="match status" value="1"/>
</dbReference>
<dbReference type="InterPro" id="IPR022385">
    <property type="entry name" value="Rhs_assc_core"/>
</dbReference>